<protein>
    <submittedName>
        <fullName evidence="3">Uncharacterized protein</fullName>
    </submittedName>
</protein>
<name>A0ABD2WWQ3_9HYME</name>
<evidence type="ECO:0000313" key="3">
    <source>
        <dbReference type="EMBL" id="KAL3397325.1"/>
    </source>
</evidence>
<comment type="caution">
    <text evidence="3">The sequence shown here is derived from an EMBL/GenBank/DDBJ whole genome shotgun (WGS) entry which is preliminary data.</text>
</comment>
<gene>
    <name evidence="3" type="ORF">TKK_008891</name>
</gene>
<evidence type="ECO:0000256" key="1">
    <source>
        <dbReference type="SAM" id="MobiDB-lite"/>
    </source>
</evidence>
<dbReference type="Proteomes" id="UP001627154">
    <property type="component" value="Unassembled WGS sequence"/>
</dbReference>
<organism evidence="3 4">
    <name type="scientific">Trichogramma kaykai</name>
    <dbReference type="NCBI Taxonomy" id="54128"/>
    <lineage>
        <taxon>Eukaryota</taxon>
        <taxon>Metazoa</taxon>
        <taxon>Ecdysozoa</taxon>
        <taxon>Arthropoda</taxon>
        <taxon>Hexapoda</taxon>
        <taxon>Insecta</taxon>
        <taxon>Pterygota</taxon>
        <taxon>Neoptera</taxon>
        <taxon>Endopterygota</taxon>
        <taxon>Hymenoptera</taxon>
        <taxon>Apocrita</taxon>
        <taxon>Proctotrupomorpha</taxon>
        <taxon>Chalcidoidea</taxon>
        <taxon>Trichogrammatidae</taxon>
        <taxon>Trichogramma</taxon>
    </lineage>
</organism>
<accession>A0ABD2WWQ3</accession>
<reference evidence="3 4" key="1">
    <citation type="journal article" date="2024" name="bioRxiv">
        <title>A reference genome for Trichogramma kaykai: A tiny desert-dwelling parasitoid wasp with competing sex-ratio distorters.</title>
        <authorList>
            <person name="Culotta J."/>
            <person name="Lindsey A.R."/>
        </authorList>
    </citation>
    <scope>NUCLEOTIDE SEQUENCE [LARGE SCALE GENOMIC DNA]</scope>
    <source>
        <strain evidence="3 4">KSX58</strain>
    </source>
</reference>
<evidence type="ECO:0000313" key="4">
    <source>
        <dbReference type="Proteomes" id="UP001627154"/>
    </source>
</evidence>
<dbReference type="EMBL" id="JBJJXI010000066">
    <property type="protein sequence ID" value="KAL3397325.1"/>
    <property type="molecule type" value="Genomic_DNA"/>
</dbReference>
<keyword evidence="4" id="KW-1185">Reference proteome</keyword>
<feature type="compositionally biased region" description="Polar residues" evidence="1">
    <location>
        <begin position="89"/>
        <end position="98"/>
    </location>
</feature>
<proteinExistence type="predicted"/>
<keyword evidence="2" id="KW-0732">Signal</keyword>
<feature type="region of interest" description="Disordered" evidence="1">
    <location>
        <begin position="79"/>
        <end position="98"/>
    </location>
</feature>
<feature type="signal peptide" evidence="2">
    <location>
        <begin position="1"/>
        <end position="17"/>
    </location>
</feature>
<feature type="chain" id="PRO_5044860828" evidence="2">
    <location>
        <begin position="18"/>
        <end position="98"/>
    </location>
</feature>
<evidence type="ECO:0000256" key="2">
    <source>
        <dbReference type="SAM" id="SignalP"/>
    </source>
</evidence>
<sequence>MTVVLLVFLSINLLIKSIFLPIEVAMDTVLTCGLDDFEVNGNSNRPYYMSDKLKEMILENRSSQLDSLSPPNEAIGITISRFSSEDEQNNQPSNSIEN</sequence>
<dbReference type="AlphaFoldDB" id="A0ABD2WWQ3"/>